<evidence type="ECO:0000256" key="1">
    <source>
        <dbReference type="SAM" id="Phobius"/>
    </source>
</evidence>
<feature type="transmembrane region" description="Helical" evidence="1">
    <location>
        <begin position="39"/>
        <end position="59"/>
    </location>
</feature>
<dbReference type="EMBL" id="CP037423">
    <property type="protein sequence ID" value="QDV42686.1"/>
    <property type="molecule type" value="Genomic_DNA"/>
</dbReference>
<dbReference type="KEGG" id="snep:Enr13x_25360"/>
<feature type="transmembrane region" description="Helical" evidence="1">
    <location>
        <begin position="71"/>
        <end position="92"/>
    </location>
</feature>
<dbReference type="Pfam" id="PF13430">
    <property type="entry name" value="DUF4112"/>
    <property type="match status" value="1"/>
</dbReference>
<evidence type="ECO:0008006" key="4">
    <source>
        <dbReference type="Google" id="ProtNLM"/>
    </source>
</evidence>
<reference evidence="2 3" key="1">
    <citation type="submission" date="2019-03" db="EMBL/GenBank/DDBJ databases">
        <title>Deep-cultivation of Planctomycetes and their phenomic and genomic characterization uncovers novel biology.</title>
        <authorList>
            <person name="Wiegand S."/>
            <person name="Jogler M."/>
            <person name="Boedeker C."/>
            <person name="Pinto D."/>
            <person name="Vollmers J."/>
            <person name="Rivas-Marin E."/>
            <person name="Kohn T."/>
            <person name="Peeters S.H."/>
            <person name="Heuer A."/>
            <person name="Rast P."/>
            <person name="Oberbeckmann S."/>
            <person name="Bunk B."/>
            <person name="Jeske O."/>
            <person name="Meyerdierks A."/>
            <person name="Storesund J.E."/>
            <person name="Kallscheuer N."/>
            <person name="Luecker S."/>
            <person name="Lage O.M."/>
            <person name="Pohl T."/>
            <person name="Merkel B.J."/>
            <person name="Hornburger P."/>
            <person name="Mueller R.-W."/>
            <person name="Bruemmer F."/>
            <person name="Labrenz M."/>
            <person name="Spormann A.M."/>
            <person name="Op den Camp H."/>
            <person name="Overmann J."/>
            <person name="Amann R."/>
            <person name="Jetten M.S.M."/>
            <person name="Mascher T."/>
            <person name="Medema M.H."/>
            <person name="Devos D.P."/>
            <person name="Kaster A.-K."/>
            <person name="Ovreas L."/>
            <person name="Rohde M."/>
            <person name="Galperin M.Y."/>
            <person name="Jogler C."/>
        </authorList>
    </citation>
    <scope>NUCLEOTIDE SEQUENCE [LARGE SCALE GENOMIC DNA]</scope>
    <source>
        <strain evidence="2 3">Enr13</strain>
    </source>
</reference>
<keyword evidence="1" id="KW-1133">Transmembrane helix</keyword>
<dbReference type="PANTHER" id="PTHR35519:SF2">
    <property type="entry name" value="PH DOMAIN PROTEIN"/>
    <property type="match status" value="1"/>
</dbReference>
<sequence length="120" mass="13335">MSQWQDVERRLVRVRKFAGLMDDRFVLPGTRIRFGLDTLVGLLPGVGDAATAAVGLWLIAEAVRMKASTGVLIRMCGNVLIDATLGAVPIAGDLFDWYWKSNRRNAVLLETHLKKRVGDR</sequence>
<proteinExistence type="predicted"/>
<dbReference type="PANTHER" id="PTHR35519">
    <property type="entry name" value="MEMBRANE PROTEINS"/>
    <property type="match status" value="1"/>
</dbReference>
<evidence type="ECO:0000313" key="2">
    <source>
        <dbReference type="EMBL" id="QDV42686.1"/>
    </source>
</evidence>
<keyword evidence="1" id="KW-0472">Membrane</keyword>
<protein>
    <recommendedName>
        <fullName evidence="4">DUF4112 domain-containing protein</fullName>
    </recommendedName>
</protein>
<dbReference type="InterPro" id="IPR025187">
    <property type="entry name" value="DUF4112"/>
</dbReference>
<gene>
    <name evidence="2" type="ORF">Enr13x_25360</name>
</gene>
<dbReference type="OrthoDB" id="513552at2"/>
<dbReference type="AlphaFoldDB" id="A0A518HPC0"/>
<evidence type="ECO:0000313" key="3">
    <source>
        <dbReference type="Proteomes" id="UP000319004"/>
    </source>
</evidence>
<keyword evidence="3" id="KW-1185">Reference proteome</keyword>
<organism evidence="2 3">
    <name type="scientific">Stieleria neptunia</name>
    <dbReference type="NCBI Taxonomy" id="2527979"/>
    <lineage>
        <taxon>Bacteria</taxon>
        <taxon>Pseudomonadati</taxon>
        <taxon>Planctomycetota</taxon>
        <taxon>Planctomycetia</taxon>
        <taxon>Pirellulales</taxon>
        <taxon>Pirellulaceae</taxon>
        <taxon>Stieleria</taxon>
    </lineage>
</organism>
<keyword evidence="1" id="KW-0812">Transmembrane</keyword>
<name>A0A518HPC0_9BACT</name>
<dbReference type="Proteomes" id="UP000319004">
    <property type="component" value="Chromosome"/>
</dbReference>
<accession>A0A518HPC0</accession>
<dbReference type="RefSeq" id="WP_145386298.1">
    <property type="nucleotide sequence ID" value="NZ_CP037423.1"/>
</dbReference>